<keyword evidence="3" id="KW-1185">Reference proteome</keyword>
<gene>
    <name evidence="2" type="ORF">PILCRDRAFT_476320</name>
</gene>
<feature type="compositionally biased region" description="Polar residues" evidence="1">
    <location>
        <begin position="202"/>
        <end position="217"/>
    </location>
</feature>
<feature type="compositionally biased region" description="Polar residues" evidence="1">
    <location>
        <begin position="312"/>
        <end position="326"/>
    </location>
</feature>
<organism evidence="2 3">
    <name type="scientific">Piloderma croceum (strain F 1598)</name>
    <dbReference type="NCBI Taxonomy" id="765440"/>
    <lineage>
        <taxon>Eukaryota</taxon>
        <taxon>Fungi</taxon>
        <taxon>Dikarya</taxon>
        <taxon>Basidiomycota</taxon>
        <taxon>Agaricomycotina</taxon>
        <taxon>Agaricomycetes</taxon>
        <taxon>Agaricomycetidae</taxon>
        <taxon>Atheliales</taxon>
        <taxon>Atheliaceae</taxon>
        <taxon>Piloderma</taxon>
    </lineage>
</organism>
<name>A0A0C3FCI4_PILCF</name>
<evidence type="ECO:0000256" key="1">
    <source>
        <dbReference type="SAM" id="MobiDB-lite"/>
    </source>
</evidence>
<feature type="region of interest" description="Disordered" evidence="1">
    <location>
        <begin position="1"/>
        <end position="20"/>
    </location>
</feature>
<dbReference type="Proteomes" id="UP000054166">
    <property type="component" value="Unassembled WGS sequence"/>
</dbReference>
<dbReference type="InParanoid" id="A0A0C3FCI4"/>
<feature type="compositionally biased region" description="Low complexity" evidence="1">
    <location>
        <begin position="68"/>
        <end position="80"/>
    </location>
</feature>
<feature type="compositionally biased region" description="Polar residues" evidence="1">
    <location>
        <begin position="1"/>
        <end position="12"/>
    </location>
</feature>
<feature type="region of interest" description="Disordered" evidence="1">
    <location>
        <begin position="312"/>
        <end position="342"/>
    </location>
</feature>
<proteinExistence type="predicted"/>
<reference evidence="2 3" key="1">
    <citation type="submission" date="2014-04" db="EMBL/GenBank/DDBJ databases">
        <authorList>
            <consortium name="DOE Joint Genome Institute"/>
            <person name="Kuo A."/>
            <person name="Tarkka M."/>
            <person name="Buscot F."/>
            <person name="Kohler A."/>
            <person name="Nagy L.G."/>
            <person name="Floudas D."/>
            <person name="Copeland A."/>
            <person name="Barry K.W."/>
            <person name="Cichocki N."/>
            <person name="Veneault-Fourrey C."/>
            <person name="LaButti K."/>
            <person name="Lindquist E.A."/>
            <person name="Lipzen A."/>
            <person name="Lundell T."/>
            <person name="Morin E."/>
            <person name="Murat C."/>
            <person name="Sun H."/>
            <person name="Tunlid A."/>
            <person name="Henrissat B."/>
            <person name="Grigoriev I.V."/>
            <person name="Hibbett D.S."/>
            <person name="Martin F."/>
            <person name="Nordberg H.P."/>
            <person name="Cantor M.N."/>
            <person name="Hua S.X."/>
        </authorList>
    </citation>
    <scope>NUCLEOTIDE SEQUENCE [LARGE SCALE GENOMIC DNA]</scope>
    <source>
        <strain evidence="2 3">F 1598</strain>
    </source>
</reference>
<evidence type="ECO:0000313" key="3">
    <source>
        <dbReference type="Proteomes" id="UP000054166"/>
    </source>
</evidence>
<sequence>MDALSFHSQSSPFRPPTHAHTFQYGEVMNDHSVSTSNVSPQAARPKTHLQTYFLPAAPPNYNPHFADSPYSSGSSSSFPNDSPPAEPPVEMESDCTPIISSPDDPRYSYLPFDQSDPSEWATRGLSAMPYNAEGFSQQPLSTLPTMPLSWPSDTKKFQTQHFQHSQQQHPQQQQQPTQRVNYPSFSGQAGRLRSMSDGTPPGSGNNANSMSSLYPQPLYSGQNVEELELVYPQDADSRLMNNGANAHIHSPFSHMHSYPRDQQQDQRSQQPARVRRELGRSMSDAAVRPPMYTSSSQPGVYGSFGLTMHPTSTTTFHSSDQDSQSHAGYAPQHQGGTQHNIPAPIPIPVPIYVREVSRIRILGLRKNFLPRRGFGKWRFKLDRVGAIHSM</sequence>
<feature type="region of interest" description="Disordered" evidence="1">
    <location>
        <begin position="238"/>
        <end position="282"/>
    </location>
</feature>
<protein>
    <submittedName>
        <fullName evidence="2">Uncharacterized protein</fullName>
    </submittedName>
</protein>
<accession>A0A0C3FCI4</accession>
<dbReference type="AlphaFoldDB" id="A0A0C3FCI4"/>
<dbReference type="EMBL" id="KN832995">
    <property type="protein sequence ID" value="KIM82330.1"/>
    <property type="molecule type" value="Genomic_DNA"/>
</dbReference>
<feature type="region of interest" description="Disordered" evidence="1">
    <location>
        <begin position="136"/>
        <end position="217"/>
    </location>
</feature>
<dbReference type="HOGENOM" id="CLU_708073_0_0_1"/>
<feature type="region of interest" description="Disordered" evidence="1">
    <location>
        <begin position="64"/>
        <end position="102"/>
    </location>
</feature>
<feature type="compositionally biased region" description="Low complexity" evidence="1">
    <location>
        <begin position="157"/>
        <end position="178"/>
    </location>
</feature>
<evidence type="ECO:0000313" key="2">
    <source>
        <dbReference type="EMBL" id="KIM82330.1"/>
    </source>
</evidence>
<reference evidence="3" key="2">
    <citation type="submission" date="2015-01" db="EMBL/GenBank/DDBJ databases">
        <title>Evolutionary Origins and Diversification of the Mycorrhizal Mutualists.</title>
        <authorList>
            <consortium name="DOE Joint Genome Institute"/>
            <consortium name="Mycorrhizal Genomics Consortium"/>
            <person name="Kohler A."/>
            <person name="Kuo A."/>
            <person name="Nagy L.G."/>
            <person name="Floudas D."/>
            <person name="Copeland A."/>
            <person name="Barry K.W."/>
            <person name="Cichocki N."/>
            <person name="Veneault-Fourrey C."/>
            <person name="LaButti K."/>
            <person name="Lindquist E.A."/>
            <person name="Lipzen A."/>
            <person name="Lundell T."/>
            <person name="Morin E."/>
            <person name="Murat C."/>
            <person name="Riley R."/>
            <person name="Ohm R."/>
            <person name="Sun H."/>
            <person name="Tunlid A."/>
            <person name="Henrissat B."/>
            <person name="Grigoriev I.V."/>
            <person name="Hibbett D.S."/>
            <person name="Martin F."/>
        </authorList>
    </citation>
    <scope>NUCLEOTIDE SEQUENCE [LARGE SCALE GENOMIC DNA]</scope>
    <source>
        <strain evidence="3">F 1598</strain>
    </source>
</reference>